<protein>
    <submittedName>
        <fullName evidence="1">Uncharacterized protein</fullName>
    </submittedName>
</protein>
<dbReference type="AlphaFoldDB" id="A0ABD3FG60"/>
<dbReference type="Proteomes" id="UP001632037">
    <property type="component" value="Unassembled WGS sequence"/>
</dbReference>
<dbReference type="InterPro" id="IPR036770">
    <property type="entry name" value="Ankyrin_rpt-contain_sf"/>
</dbReference>
<organism evidence="1 2">
    <name type="scientific">Phytophthora oleae</name>
    <dbReference type="NCBI Taxonomy" id="2107226"/>
    <lineage>
        <taxon>Eukaryota</taxon>
        <taxon>Sar</taxon>
        <taxon>Stramenopiles</taxon>
        <taxon>Oomycota</taxon>
        <taxon>Peronosporomycetes</taxon>
        <taxon>Peronosporales</taxon>
        <taxon>Peronosporaceae</taxon>
        <taxon>Phytophthora</taxon>
    </lineage>
</organism>
<keyword evidence="2" id="KW-1185">Reference proteome</keyword>
<sequence>MDPFTLRAAVGHLETVKILVENGAKITCSTLCSKTAMILAVERGYSDVVKYLMECTTSENDLSLSSEQSTEALADNTLSVHGDLEVFMDNFNLSRSEKCHNLRDQWDCRRNLQQYEMLKKLEDLPGFVEGVNNKEKREEILTYLRFELSKYPTNYASSTTTNVPLIKNVIAALA</sequence>
<dbReference type="Pfam" id="PF13637">
    <property type="entry name" value="Ank_4"/>
    <property type="match status" value="1"/>
</dbReference>
<dbReference type="InterPro" id="IPR002110">
    <property type="entry name" value="Ankyrin_rpt"/>
</dbReference>
<reference evidence="1 2" key="1">
    <citation type="submission" date="2024-09" db="EMBL/GenBank/DDBJ databases">
        <title>Genome sequencing and assembly of Phytophthora oleae, isolate VK10A, causative agent of rot of olive drupes.</title>
        <authorList>
            <person name="Conti Taguali S."/>
            <person name="Riolo M."/>
            <person name="La Spada F."/>
            <person name="Cacciola S.O."/>
            <person name="Dionisio G."/>
        </authorList>
    </citation>
    <scope>NUCLEOTIDE SEQUENCE [LARGE SCALE GENOMIC DNA]</scope>
    <source>
        <strain evidence="1 2">VK10A</strain>
    </source>
</reference>
<evidence type="ECO:0000313" key="2">
    <source>
        <dbReference type="Proteomes" id="UP001632037"/>
    </source>
</evidence>
<dbReference type="Gene3D" id="1.25.40.20">
    <property type="entry name" value="Ankyrin repeat-containing domain"/>
    <property type="match status" value="1"/>
</dbReference>
<proteinExistence type="predicted"/>
<gene>
    <name evidence="1" type="ORF">V7S43_009433</name>
</gene>
<accession>A0ABD3FG60</accession>
<dbReference type="EMBL" id="JBIMZQ010000020">
    <property type="protein sequence ID" value="KAL3665397.1"/>
    <property type="molecule type" value="Genomic_DNA"/>
</dbReference>
<name>A0ABD3FG60_9STRA</name>
<comment type="caution">
    <text evidence="1">The sequence shown here is derived from an EMBL/GenBank/DDBJ whole genome shotgun (WGS) entry which is preliminary data.</text>
</comment>
<dbReference type="SUPFAM" id="SSF48403">
    <property type="entry name" value="Ankyrin repeat"/>
    <property type="match status" value="1"/>
</dbReference>
<evidence type="ECO:0000313" key="1">
    <source>
        <dbReference type="EMBL" id="KAL3665397.1"/>
    </source>
</evidence>